<dbReference type="Pfam" id="PF22748">
    <property type="entry name" value="PexRD54_WY"/>
    <property type="match status" value="1"/>
</dbReference>
<dbReference type="GeneID" id="20642069"/>
<evidence type="ECO:0000256" key="6">
    <source>
        <dbReference type="ARBA" id="ARBA00023026"/>
    </source>
</evidence>
<dbReference type="RefSeq" id="XP_009528868.1">
    <property type="nucleotide sequence ID" value="XM_009530573.1"/>
</dbReference>
<evidence type="ECO:0000313" key="9">
    <source>
        <dbReference type="EMBL" id="EGZ15119.1"/>
    </source>
</evidence>
<evidence type="ECO:0000256" key="7">
    <source>
        <dbReference type="SAM" id="SignalP"/>
    </source>
</evidence>
<keyword evidence="4" id="KW-0964">Secreted</keyword>
<dbReference type="AlphaFoldDB" id="G4ZP79"/>
<dbReference type="SMR" id="G4ZP79"/>
<dbReference type="GO" id="GO:0043657">
    <property type="term" value="C:host cell"/>
    <property type="evidence" value="ECO:0007669"/>
    <property type="project" value="UniProtKB-SubCell"/>
</dbReference>
<dbReference type="Proteomes" id="UP000002640">
    <property type="component" value="Unassembled WGS sequence"/>
</dbReference>
<gene>
    <name evidence="9" type="ORF">PHYSODRAFT_301785</name>
</gene>
<evidence type="ECO:0000256" key="4">
    <source>
        <dbReference type="ARBA" id="ARBA00022525"/>
    </source>
</evidence>
<evidence type="ECO:0000313" key="10">
    <source>
        <dbReference type="Proteomes" id="UP000002640"/>
    </source>
</evidence>
<proteinExistence type="inferred from homology"/>
<keyword evidence="10" id="KW-1185">Reference proteome</keyword>
<dbReference type="STRING" id="1094619.G4ZP79"/>
<organism evidence="9 10">
    <name type="scientific">Phytophthora sojae (strain P6497)</name>
    <name type="common">Soybean stem and root rot agent</name>
    <name type="synonym">Phytophthora megasperma f. sp. glycines</name>
    <dbReference type="NCBI Taxonomy" id="1094619"/>
    <lineage>
        <taxon>Eukaryota</taxon>
        <taxon>Sar</taxon>
        <taxon>Stramenopiles</taxon>
        <taxon>Oomycota</taxon>
        <taxon>Peronosporomycetes</taxon>
        <taxon>Peronosporales</taxon>
        <taxon>Peronosporaceae</taxon>
        <taxon>Phytophthora</taxon>
    </lineage>
</organism>
<dbReference type="InParanoid" id="G4ZP79"/>
<dbReference type="EMBL" id="JH159155">
    <property type="protein sequence ID" value="EGZ15119.1"/>
    <property type="molecule type" value="Genomic_DNA"/>
</dbReference>
<feature type="signal peptide" evidence="7">
    <location>
        <begin position="1"/>
        <end position="19"/>
    </location>
</feature>
<dbReference type="InterPro" id="IPR054463">
    <property type="entry name" value="PexRD54_WY"/>
</dbReference>
<feature type="chain" id="PRO_5003472714" description="RxLR effector PexRD54 WY domain-containing protein" evidence="7">
    <location>
        <begin position="20"/>
        <end position="344"/>
    </location>
</feature>
<protein>
    <recommendedName>
        <fullName evidence="8">RxLR effector PexRD54 WY domain-containing protein</fullName>
    </recommendedName>
</protein>
<evidence type="ECO:0000256" key="3">
    <source>
        <dbReference type="ARBA" id="ARBA00010400"/>
    </source>
</evidence>
<dbReference type="GO" id="GO:0005576">
    <property type="term" value="C:extracellular region"/>
    <property type="evidence" value="ECO:0007669"/>
    <property type="project" value="UniProtKB-SubCell"/>
</dbReference>
<sequence>MDHRMMLLSVVLLPAVVNASKGGYTTSGLESFVNGLPQTVKKLVGKGNPADEAFKALKIDTSVDNVIRVVTSSQFSKWIQYVDDFNKKNPSKQLSFYSTLVKHYDNAALVKLIEQAKLAPSTQAIGKRLQAEQLRTWLDTRVSAEDAFQILQLSKAKSRLFASPYLGTWVNYVDDLDKRYHQKKLTVPLLKKYYSDKALAKLIEDAAKVPTTENIAYKLQKQQFETWFKSGKSPAELEESIGEPLFNSWHAYMQYYNLMKPAERTTVIEILTPHFRNEAVWRMIQDAKEVSSTKNLASYLEKSLGKMLLEEDWSPKSVSKLLNLQATDSDFLKSYTATFKKRND</sequence>
<evidence type="ECO:0000256" key="1">
    <source>
        <dbReference type="ARBA" id="ARBA00004340"/>
    </source>
</evidence>
<dbReference type="KEGG" id="psoj:PHYSODRAFT_301785"/>
<evidence type="ECO:0000256" key="5">
    <source>
        <dbReference type="ARBA" id="ARBA00022729"/>
    </source>
</evidence>
<feature type="domain" description="RxLR effector PexRD54 WY" evidence="8">
    <location>
        <begin position="132"/>
        <end position="173"/>
    </location>
</feature>
<comment type="subcellular location">
    <subcellularLocation>
        <location evidence="1">Host cell</location>
    </subcellularLocation>
    <subcellularLocation>
        <location evidence="2">Secreted</location>
    </subcellularLocation>
</comment>
<keyword evidence="5 7" id="KW-0732">Signal</keyword>
<evidence type="ECO:0000259" key="8">
    <source>
        <dbReference type="Pfam" id="PF22748"/>
    </source>
</evidence>
<keyword evidence="6" id="KW-0843">Virulence</keyword>
<name>G4ZP79_PHYSP</name>
<accession>G4ZP79</accession>
<evidence type="ECO:0000256" key="2">
    <source>
        <dbReference type="ARBA" id="ARBA00004613"/>
    </source>
</evidence>
<comment type="similarity">
    <text evidence="3">Belongs to the RxLR effector family.</text>
</comment>
<reference evidence="9 10" key="1">
    <citation type="journal article" date="2006" name="Science">
        <title>Phytophthora genome sequences uncover evolutionary origins and mechanisms of pathogenesis.</title>
        <authorList>
            <person name="Tyler B.M."/>
            <person name="Tripathy S."/>
            <person name="Zhang X."/>
            <person name="Dehal P."/>
            <person name="Jiang R.H."/>
            <person name="Aerts A."/>
            <person name="Arredondo F.D."/>
            <person name="Baxter L."/>
            <person name="Bensasson D."/>
            <person name="Beynon J.L."/>
            <person name="Chapman J."/>
            <person name="Damasceno C.M."/>
            <person name="Dorrance A.E."/>
            <person name="Dou D."/>
            <person name="Dickerman A.W."/>
            <person name="Dubchak I.L."/>
            <person name="Garbelotto M."/>
            <person name="Gijzen M."/>
            <person name="Gordon S.G."/>
            <person name="Govers F."/>
            <person name="Grunwald N.J."/>
            <person name="Huang W."/>
            <person name="Ivors K.L."/>
            <person name="Jones R.W."/>
            <person name="Kamoun S."/>
            <person name="Krampis K."/>
            <person name="Lamour K.H."/>
            <person name="Lee M.K."/>
            <person name="McDonald W.H."/>
            <person name="Medina M."/>
            <person name="Meijer H.J."/>
            <person name="Nordberg E.K."/>
            <person name="Maclean D.J."/>
            <person name="Ospina-Giraldo M.D."/>
            <person name="Morris P.F."/>
            <person name="Phuntumart V."/>
            <person name="Putnam N.H."/>
            <person name="Rash S."/>
            <person name="Rose J.K."/>
            <person name="Sakihama Y."/>
            <person name="Salamov A.A."/>
            <person name="Savidor A."/>
            <person name="Scheuring C.F."/>
            <person name="Smith B.M."/>
            <person name="Sobral B.W."/>
            <person name="Terry A."/>
            <person name="Torto-Alalibo T.A."/>
            <person name="Win J."/>
            <person name="Xu Z."/>
            <person name="Zhang H."/>
            <person name="Grigoriev I.V."/>
            <person name="Rokhsar D.S."/>
            <person name="Boore J.L."/>
        </authorList>
    </citation>
    <scope>NUCLEOTIDE SEQUENCE [LARGE SCALE GENOMIC DNA]</scope>
    <source>
        <strain evidence="9 10">P6497</strain>
    </source>
</reference>